<dbReference type="SUPFAM" id="SSF55729">
    <property type="entry name" value="Acyl-CoA N-acyltransferases (Nat)"/>
    <property type="match status" value="1"/>
</dbReference>
<dbReference type="Gene3D" id="3.40.630.30">
    <property type="match status" value="1"/>
</dbReference>
<comment type="caution">
    <text evidence="2">The sequence shown here is derived from an EMBL/GenBank/DDBJ whole genome shotgun (WGS) entry which is preliminary data.</text>
</comment>
<protein>
    <recommendedName>
        <fullName evidence="1">N-acetyltransferase domain-containing protein</fullName>
    </recommendedName>
</protein>
<dbReference type="EMBL" id="BGZK01000953">
    <property type="protein sequence ID" value="GBP66270.1"/>
    <property type="molecule type" value="Genomic_DNA"/>
</dbReference>
<dbReference type="CDD" id="cd04301">
    <property type="entry name" value="NAT_SF"/>
    <property type="match status" value="1"/>
</dbReference>
<evidence type="ECO:0000313" key="2">
    <source>
        <dbReference type="EMBL" id="GBP66270.1"/>
    </source>
</evidence>
<accession>A0A4C1XSY2</accession>
<feature type="domain" description="N-acetyltransferase" evidence="1">
    <location>
        <begin position="149"/>
        <end position="200"/>
    </location>
</feature>
<sequence length="234" mass="26597">MPYTRVWDEECPRVWDQWEEDGAHWTVQDLDPDDDELAVELFIRHFLTDELLLNSLGAHKEEASVVDARAFWRKNVSGRTSLACYRSEGDNKTLVALNACPVNCVDDPPYDLEAMVSKRWRQVVSVLVHAESLCDVFKELNVDKVLNGAGLLVVPQWRGKGLGKKLLHAREPMCRALNIRATSTVFTGPASQREAQHCGFETLLTLTREQLDRAGLRFPISPDYVLKLMAKKYD</sequence>
<dbReference type="PANTHER" id="PTHR20905">
    <property type="entry name" value="N-ACETYLTRANSFERASE-RELATED"/>
    <property type="match status" value="1"/>
</dbReference>
<dbReference type="PANTHER" id="PTHR20905:SF32">
    <property type="entry name" value="ARYLALKYLAMINE N-ACETYLTRANSFERASE-LIKE 7, ISOFORM A"/>
    <property type="match status" value="1"/>
</dbReference>
<name>A0A4C1XSY2_EUMVA</name>
<reference evidence="2 3" key="1">
    <citation type="journal article" date="2019" name="Commun. Biol.">
        <title>The bagworm genome reveals a unique fibroin gene that provides high tensile strength.</title>
        <authorList>
            <person name="Kono N."/>
            <person name="Nakamura H."/>
            <person name="Ohtoshi R."/>
            <person name="Tomita M."/>
            <person name="Numata K."/>
            <person name="Arakawa K."/>
        </authorList>
    </citation>
    <scope>NUCLEOTIDE SEQUENCE [LARGE SCALE GENOMIC DNA]</scope>
</reference>
<dbReference type="OrthoDB" id="7180347at2759"/>
<proteinExistence type="predicted"/>
<dbReference type="STRING" id="151549.A0A4C1XSY2"/>
<gene>
    <name evidence="2" type="ORF">EVAR_41065_1</name>
</gene>
<organism evidence="2 3">
    <name type="scientific">Eumeta variegata</name>
    <name type="common">Bagworm moth</name>
    <name type="synonym">Eumeta japonica</name>
    <dbReference type="NCBI Taxonomy" id="151549"/>
    <lineage>
        <taxon>Eukaryota</taxon>
        <taxon>Metazoa</taxon>
        <taxon>Ecdysozoa</taxon>
        <taxon>Arthropoda</taxon>
        <taxon>Hexapoda</taxon>
        <taxon>Insecta</taxon>
        <taxon>Pterygota</taxon>
        <taxon>Neoptera</taxon>
        <taxon>Endopterygota</taxon>
        <taxon>Lepidoptera</taxon>
        <taxon>Glossata</taxon>
        <taxon>Ditrysia</taxon>
        <taxon>Tineoidea</taxon>
        <taxon>Psychidae</taxon>
        <taxon>Oiketicinae</taxon>
        <taxon>Eumeta</taxon>
    </lineage>
</organism>
<dbReference type="AlphaFoldDB" id="A0A4C1XSY2"/>
<dbReference type="Proteomes" id="UP000299102">
    <property type="component" value="Unassembled WGS sequence"/>
</dbReference>
<dbReference type="InterPro" id="IPR016181">
    <property type="entry name" value="Acyl_CoA_acyltransferase"/>
</dbReference>
<dbReference type="InterPro" id="IPR000182">
    <property type="entry name" value="GNAT_dom"/>
</dbReference>
<evidence type="ECO:0000313" key="3">
    <source>
        <dbReference type="Proteomes" id="UP000299102"/>
    </source>
</evidence>
<dbReference type="Pfam" id="PF00583">
    <property type="entry name" value="Acetyltransf_1"/>
    <property type="match status" value="1"/>
</dbReference>
<evidence type="ECO:0000259" key="1">
    <source>
        <dbReference type="Pfam" id="PF00583"/>
    </source>
</evidence>
<keyword evidence="3" id="KW-1185">Reference proteome</keyword>
<dbReference type="GO" id="GO:0008080">
    <property type="term" value="F:N-acetyltransferase activity"/>
    <property type="evidence" value="ECO:0007669"/>
    <property type="project" value="TreeGrafter"/>
</dbReference>